<dbReference type="Gene3D" id="3.30.420.40">
    <property type="match status" value="2"/>
</dbReference>
<organism evidence="2 3">
    <name type="scientific">Flammeovirga pacifica</name>
    <dbReference type="NCBI Taxonomy" id="915059"/>
    <lineage>
        <taxon>Bacteria</taxon>
        <taxon>Pseudomonadati</taxon>
        <taxon>Bacteroidota</taxon>
        <taxon>Cytophagia</taxon>
        <taxon>Cytophagales</taxon>
        <taxon>Flammeovirgaceae</taxon>
        <taxon>Flammeovirga</taxon>
    </lineage>
</organism>
<dbReference type="STRING" id="915059.NH26_15085"/>
<dbReference type="GO" id="GO:0016301">
    <property type="term" value="F:kinase activity"/>
    <property type="evidence" value="ECO:0007669"/>
    <property type="project" value="UniProtKB-KW"/>
</dbReference>
<name>A0A1S1Z2R8_FLAPC</name>
<comment type="similarity">
    <text evidence="1">Belongs to the ROK (NagC/XylR) family.</text>
</comment>
<protein>
    <submittedName>
        <fullName evidence="2">Glucokinase</fullName>
    </submittedName>
</protein>
<dbReference type="Pfam" id="PF00480">
    <property type="entry name" value="ROK"/>
    <property type="match status" value="1"/>
</dbReference>
<evidence type="ECO:0000313" key="3">
    <source>
        <dbReference type="Proteomes" id="UP000179797"/>
    </source>
</evidence>
<dbReference type="RefSeq" id="WP_044229160.1">
    <property type="nucleotide sequence ID" value="NZ_JRYR02000001.1"/>
</dbReference>
<proteinExistence type="inferred from homology"/>
<dbReference type="EMBL" id="JRYR02000001">
    <property type="protein sequence ID" value="OHX67578.1"/>
    <property type="molecule type" value="Genomic_DNA"/>
</dbReference>
<reference evidence="2 3" key="1">
    <citation type="journal article" date="2012" name="Int. J. Syst. Evol. Microbiol.">
        <title>Flammeovirga pacifica sp. nov., isolated from deep-sea sediment.</title>
        <authorList>
            <person name="Xu H."/>
            <person name="Fu Y."/>
            <person name="Yang N."/>
            <person name="Ding Z."/>
            <person name="Lai Q."/>
            <person name="Zeng R."/>
        </authorList>
    </citation>
    <scope>NUCLEOTIDE SEQUENCE [LARGE SCALE GENOMIC DNA]</scope>
    <source>
        <strain evidence="3">DSM 24597 / LMG 26175 / WPAGA1</strain>
    </source>
</reference>
<dbReference type="InterPro" id="IPR049874">
    <property type="entry name" value="ROK_cs"/>
</dbReference>
<dbReference type="AlphaFoldDB" id="A0A1S1Z2R8"/>
<dbReference type="Proteomes" id="UP000179797">
    <property type="component" value="Unassembled WGS sequence"/>
</dbReference>
<evidence type="ECO:0000256" key="1">
    <source>
        <dbReference type="ARBA" id="ARBA00006479"/>
    </source>
</evidence>
<sequence>MTAVTLGIDVGGTNTKIGFVDRHGKCLASTHISTGADEPFDNFLKNVFSTVEKLKEEAGEIEMVAVGVGAPNANYYNGKIEKAVNLKGWGEEVAIADLMQDYFKVPVAITNDANAAALGEMKFGVAQGMKNFIVVTLGTGLGSGIIVNGDLLYGHDGFAGELGHINVVEDGRICGCGRRGCLETYVSATGIKRTMFELLGDNNGKSTLSNKTFDELTAKDIFLAAEDGDELAKEAFEVTGEVLGKSLADTIAIFSPEAIVLFGGLASAGEFITEPTRRSMEEHCLSLFKGKTRLVVSNLEGDNTAILGSSALAWQEYEKRQNA</sequence>
<accession>A0A1S1Z2R8</accession>
<dbReference type="OrthoDB" id="9810372at2"/>
<dbReference type="PANTHER" id="PTHR18964">
    <property type="entry name" value="ROK (REPRESSOR, ORF, KINASE) FAMILY"/>
    <property type="match status" value="1"/>
</dbReference>
<dbReference type="InterPro" id="IPR043129">
    <property type="entry name" value="ATPase_NBD"/>
</dbReference>
<gene>
    <name evidence="2" type="ORF">NH26_15085</name>
</gene>
<evidence type="ECO:0000313" key="2">
    <source>
        <dbReference type="EMBL" id="OHX67578.1"/>
    </source>
</evidence>
<dbReference type="PROSITE" id="PS01125">
    <property type="entry name" value="ROK"/>
    <property type="match status" value="1"/>
</dbReference>
<keyword evidence="3" id="KW-1185">Reference proteome</keyword>
<dbReference type="InterPro" id="IPR000600">
    <property type="entry name" value="ROK"/>
</dbReference>
<dbReference type="SUPFAM" id="SSF53067">
    <property type="entry name" value="Actin-like ATPase domain"/>
    <property type="match status" value="1"/>
</dbReference>
<dbReference type="PANTHER" id="PTHR18964:SF149">
    <property type="entry name" value="BIFUNCTIONAL UDP-N-ACETYLGLUCOSAMINE 2-EPIMERASE_N-ACETYLMANNOSAMINE KINASE"/>
    <property type="match status" value="1"/>
</dbReference>
<comment type="caution">
    <text evidence="2">The sequence shown here is derived from an EMBL/GenBank/DDBJ whole genome shotgun (WGS) entry which is preliminary data.</text>
</comment>